<evidence type="ECO:0000313" key="19">
    <source>
        <dbReference type="Proteomes" id="UP000541969"/>
    </source>
</evidence>
<evidence type="ECO:0000256" key="2">
    <source>
        <dbReference type="ARBA" id="ARBA00001966"/>
    </source>
</evidence>
<evidence type="ECO:0000256" key="8">
    <source>
        <dbReference type="ARBA" id="ARBA00022679"/>
    </source>
</evidence>
<dbReference type="EMBL" id="JACBZT010000001">
    <property type="protein sequence ID" value="NYJ06380.1"/>
    <property type="molecule type" value="Genomic_DNA"/>
</dbReference>
<organism evidence="18 19">
    <name type="scientific">Petropleomorpha daqingensis</name>
    <dbReference type="NCBI Taxonomy" id="2026353"/>
    <lineage>
        <taxon>Bacteria</taxon>
        <taxon>Bacillati</taxon>
        <taxon>Actinomycetota</taxon>
        <taxon>Actinomycetes</taxon>
        <taxon>Geodermatophilales</taxon>
        <taxon>Geodermatophilaceae</taxon>
        <taxon>Petropleomorpha</taxon>
    </lineage>
</organism>
<dbReference type="CDD" id="cd16917">
    <property type="entry name" value="HATPase_UhpB-NarQ-NarX-like"/>
    <property type="match status" value="1"/>
</dbReference>
<keyword evidence="12" id="KW-0902">Two-component regulatory system</keyword>
<evidence type="ECO:0000256" key="7">
    <source>
        <dbReference type="ARBA" id="ARBA00022490"/>
    </source>
</evidence>
<gene>
    <name evidence="18" type="ORF">GGQ55_002658</name>
</gene>
<reference evidence="18 19" key="1">
    <citation type="submission" date="2020-07" db="EMBL/GenBank/DDBJ databases">
        <title>Sequencing the genomes of 1000 actinobacteria strains.</title>
        <authorList>
            <person name="Klenk H.-P."/>
        </authorList>
    </citation>
    <scope>NUCLEOTIDE SEQUENCE [LARGE SCALE GENOMIC DNA]</scope>
    <source>
        <strain evidence="18 19">DSM 104001</strain>
    </source>
</reference>
<keyword evidence="10 18" id="KW-0418">Kinase</keyword>
<feature type="transmembrane region" description="Helical" evidence="16">
    <location>
        <begin position="51"/>
        <end position="73"/>
    </location>
</feature>
<keyword evidence="11" id="KW-0408">Iron</keyword>
<evidence type="ECO:0000256" key="9">
    <source>
        <dbReference type="ARBA" id="ARBA00022723"/>
    </source>
</evidence>
<dbReference type="Pfam" id="PF02518">
    <property type="entry name" value="HATPase_c"/>
    <property type="match status" value="1"/>
</dbReference>
<accession>A0A853CEV3</accession>
<evidence type="ECO:0000256" key="6">
    <source>
        <dbReference type="ARBA" id="ARBA00022485"/>
    </source>
</evidence>
<dbReference type="InterPro" id="IPR036890">
    <property type="entry name" value="HATPase_C_sf"/>
</dbReference>
<dbReference type="GO" id="GO:0046872">
    <property type="term" value="F:metal ion binding"/>
    <property type="evidence" value="ECO:0007669"/>
    <property type="project" value="UniProtKB-KW"/>
</dbReference>
<comment type="catalytic activity">
    <reaction evidence="1">
        <text>ATP + protein L-histidine = ADP + protein N-phospho-L-histidine.</text>
        <dbReference type="EC" id="2.7.13.3"/>
    </reaction>
</comment>
<dbReference type="GO" id="GO:0000155">
    <property type="term" value="F:phosphorelay sensor kinase activity"/>
    <property type="evidence" value="ECO:0007669"/>
    <property type="project" value="InterPro"/>
</dbReference>
<feature type="transmembrane region" description="Helical" evidence="16">
    <location>
        <begin position="20"/>
        <end position="39"/>
    </location>
</feature>
<keyword evidence="9" id="KW-0479">Metal-binding</keyword>
<evidence type="ECO:0000256" key="14">
    <source>
        <dbReference type="ARBA" id="ARBA00024827"/>
    </source>
</evidence>
<evidence type="ECO:0000313" key="18">
    <source>
        <dbReference type="EMBL" id="NYJ06380.1"/>
    </source>
</evidence>
<dbReference type="GO" id="GO:0046983">
    <property type="term" value="F:protein dimerization activity"/>
    <property type="evidence" value="ECO:0007669"/>
    <property type="project" value="InterPro"/>
</dbReference>
<evidence type="ECO:0000259" key="17">
    <source>
        <dbReference type="PROSITE" id="PS50109"/>
    </source>
</evidence>
<dbReference type="PANTHER" id="PTHR24421">
    <property type="entry name" value="NITRATE/NITRITE SENSOR PROTEIN NARX-RELATED"/>
    <property type="match status" value="1"/>
</dbReference>
<dbReference type="Proteomes" id="UP000541969">
    <property type="component" value="Unassembled WGS sequence"/>
</dbReference>
<dbReference type="Gene3D" id="3.30.565.10">
    <property type="entry name" value="Histidine kinase-like ATPase, C-terminal domain"/>
    <property type="match status" value="1"/>
</dbReference>
<proteinExistence type="predicted"/>
<evidence type="ECO:0000256" key="16">
    <source>
        <dbReference type="SAM" id="Phobius"/>
    </source>
</evidence>
<dbReference type="EC" id="2.7.13.3" evidence="4"/>
<evidence type="ECO:0000256" key="4">
    <source>
        <dbReference type="ARBA" id="ARBA00012438"/>
    </source>
</evidence>
<dbReference type="InterPro" id="IPR050482">
    <property type="entry name" value="Sensor_HK_TwoCompSys"/>
</dbReference>
<comment type="subcellular location">
    <subcellularLocation>
        <location evidence="3">Cytoplasm</location>
    </subcellularLocation>
</comment>
<dbReference type="GO" id="GO:0005737">
    <property type="term" value="C:cytoplasm"/>
    <property type="evidence" value="ECO:0007669"/>
    <property type="project" value="UniProtKB-SubCell"/>
</dbReference>
<name>A0A853CEV3_9ACTN</name>
<comment type="caution">
    <text evidence="18">The sequence shown here is derived from an EMBL/GenBank/DDBJ whole genome shotgun (WGS) entry which is preliminary data.</text>
</comment>
<evidence type="ECO:0000256" key="13">
    <source>
        <dbReference type="ARBA" id="ARBA00023014"/>
    </source>
</evidence>
<evidence type="ECO:0000256" key="3">
    <source>
        <dbReference type="ARBA" id="ARBA00004496"/>
    </source>
</evidence>
<evidence type="ECO:0000256" key="12">
    <source>
        <dbReference type="ARBA" id="ARBA00023012"/>
    </source>
</evidence>
<keyword evidence="8" id="KW-0808">Transferase</keyword>
<evidence type="ECO:0000256" key="1">
    <source>
        <dbReference type="ARBA" id="ARBA00000085"/>
    </source>
</evidence>
<keyword evidence="6" id="KW-0004">4Fe-4S</keyword>
<evidence type="ECO:0000256" key="5">
    <source>
        <dbReference type="ARBA" id="ARBA00017322"/>
    </source>
</evidence>
<dbReference type="AlphaFoldDB" id="A0A853CEV3"/>
<dbReference type="InterPro" id="IPR011712">
    <property type="entry name" value="Sig_transdc_His_kin_sub3_dim/P"/>
</dbReference>
<dbReference type="InterPro" id="IPR005467">
    <property type="entry name" value="His_kinase_dom"/>
</dbReference>
<evidence type="ECO:0000256" key="11">
    <source>
        <dbReference type="ARBA" id="ARBA00023004"/>
    </source>
</evidence>
<dbReference type="InterPro" id="IPR003594">
    <property type="entry name" value="HATPase_dom"/>
</dbReference>
<comment type="function">
    <text evidence="14">Member of the two-component regulatory system NreB/NreC involved in the control of dissimilatory nitrate/nitrite reduction in response to oxygen. NreB functions as a direct oxygen sensor histidine kinase which is autophosphorylated, in the absence of oxygen, probably at the conserved histidine residue, and transfers its phosphate group probably to a conserved aspartate residue of NreC. NreB/NreC activates the expression of the nitrate (narGHJI) and nitrite (nir) reductase operons, as well as the putative nitrate transporter gene narT.</text>
</comment>
<evidence type="ECO:0000256" key="10">
    <source>
        <dbReference type="ARBA" id="ARBA00022777"/>
    </source>
</evidence>
<evidence type="ECO:0000256" key="15">
    <source>
        <dbReference type="ARBA" id="ARBA00030800"/>
    </source>
</evidence>
<dbReference type="GO" id="GO:0016020">
    <property type="term" value="C:membrane"/>
    <property type="evidence" value="ECO:0007669"/>
    <property type="project" value="InterPro"/>
</dbReference>
<keyword evidence="7" id="KW-0963">Cytoplasm</keyword>
<protein>
    <recommendedName>
        <fullName evidence="5">Oxygen sensor histidine kinase NreB</fullName>
        <ecNumber evidence="4">2.7.13.3</ecNumber>
    </recommendedName>
    <alternativeName>
        <fullName evidence="15">Nitrogen regulation protein B</fullName>
    </alternativeName>
</protein>
<comment type="cofactor">
    <cofactor evidence="2">
        <name>[4Fe-4S] cluster</name>
        <dbReference type="ChEBI" id="CHEBI:49883"/>
    </cofactor>
</comment>
<dbReference type="InterPro" id="IPR017205">
    <property type="entry name" value="Sig_transdc_His_kinase_ChrS"/>
</dbReference>
<keyword evidence="13" id="KW-0411">Iron-sulfur</keyword>
<feature type="domain" description="Histidine kinase" evidence="17">
    <location>
        <begin position="207"/>
        <end position="401"/>
    </location>
</feature>
<dbReference type="PRINTS" id="PR00344">
    <property type="entry name" value="BCTRLSENSOR"/>
</dbReference>
<dbReference type="PANTHER" id="PTHR24421:SF62">
    <property type="entry name" value="SENSORY TRANSDUCTION HISTIDINE KINASE"/>
    <property type="match status" value="1"/>
</dbReference>
<dbReference type="GO" id="GO:0051539">
    <property type="term" value="F:4 iron, 4 sulfur cluster binding"/>
    <property type="evidence" value="ECO:0007669"/>
    <property type="project" value="UniProtKB-KW"/>
</dbReference>
<dbReference type="PROSITE" id="PS50109">
    <property type="entry name" value="HIS_KIN"/>
    <property type="match status" value="1"/>
</dbReference>
<dbReference type="SUPFAM" id="SSF55874">
    <property type="entry name" value="ATPase domain of HSP90 chaperone/DNA topoisomerase II/histidine kinase"/>
    <property type="match status" value="1"/>
</dbReference>
<dbReference type="Pfam" id="PF07730">
    <property type="entry name" value="HisKA_3"/>
    <property type="match status" value="1"/>
</dbReference>
<dbReference type="Gene3D" id="1.20.5.1930">
    <property type="match status" value="1"/>
</dbReference>
<dbReference type="PIRSF" id="PIRSF037434">
    <property type="entry name" value="STHK_ChrS"/>
    <property type="match status" value="1"/>
</dbReference>
<dbReference type="SMART" id="SM00387">
    <property type="entry name" value="HATPase_c"/>
    <property type="match status" value="1"/>
</dbReference>
<feature type="transmembrane region" description="Helical" evidence="16">
    <location>
        <begin position="123"/>
        <end position="142"/>
    </location>
</feature>
<keyword evidence="16" id="KW-0472">Membrane</keyword>
<keyword evidence="19" id="KW-1185">Reference proteome</keyword>
<feature type="transmembrane region" description="Helical" evidence="16">
    <location>
        <begin position="148"/>
        <end position="168"/>
    </location>
</feature>
<sequence length="401" mass="41584">MTSSSAPAPGRLVSTAASGRAVVVAFSATFAVLVALAAVQVATGHVDGSRGLLLACLGIWAVAYALLAVPAFVDQSGWRPRAFLAVHVAVVGVLAWEQPSLLFVMFVAYPLVWFVVDTIRAGVLWTLALAVAGLLGPTIAWAQGDEPLWGPGETLVGAVLSLLLGLWITRSLALSAQRAALIEQLEQTRAELASAHHEAGVVAERERLAREVHDTLAQGYTSIVVLSQTAAAQLGTDPAAARERLALIEEVARENLAEARAMVAAFSPVPLEEATLVEALYRLAERFGRETGVSTRVDTAALDGAPALSRNDEVVLLRGAQEALSNVRRHAGASAVVLRLSTVGGAVSVHVEDDGVGFDPSAPAGHGLAGLRSRVAEVGGELDVVSAPGEGTRVTVRVPGA</sequence>
<keyword evidence="16" id="KW-1133">Transmembrane helix</keyword>
<dbReference type="RefSeq" id="WP_366489258.1">
    <property type="nucleotide sequence ID" value="NZ_JACBZT010000001.1"/>
</dbReference>
<feature type="transmembrane region" description="Helical" evidence="16">
    <location>
        <begin position="93"/>
        <end position="116"/>
    </location>
</feature>
<dbReference type="InterPro" id="IPR004358">
    <property type="entry name" value="Sig_transdc_His_kin-like_C"/>
</dbReference>
<keyword evidence="16" id="KW-0812">Transmembrane</keyword>